<dbReference type="EMBL" id="JAUJDW010000009">
    <property type="protein sequence ID" value="KAK0660974.1"/>
    <property type="molecule type" value="Genomic_DNA"/>
</dbReference>
<feature type="compositionally biased region" description="Polar residues" evidence="1">
    <location>
        <begin position="1"/>
        <end position="25"/>
    </location>
</feature>
<evidence type="ECO:0000313" key="2">
    <source>
        <dbReference type="EMBL" id="KAK0660974.1"/>
    </source>
</evidence>
<name>A0AA39YYL5_9PEZI</name>
<dbReference type="PANTHER" id="PTHR38790:SF4">
    <property type="entry name" value="2EXR DOMAIN-CONTAINING PROTEIN"/>
    <property type="match status" value="1"/>
</dbReference>
<gene>
    <name evidence="2" type="ORF">DIS24_g2847</name>
</gene>
<keyword evidence="3" id="KW-1185">Reference proteome</keyword>
<accession>A0AA39YYL5</accession>
<organism evidence="2 3">
    <name type="scientific">Lasiodiplodia hormozganensis</name>
    <dbReference type="NCBI Taxonomy" id="869390"/>
    <lineage>
        <taxon>Eukaryota</taxon>
        <taxon>Fungi</taxon>
        <taxon>Dikarya</taxon>
        <taxon>Ascomycota</taxon>
        <taxon>Pezizomycotina</taxon>
        <taxon>Dothideomycetes</taxon>
        <taxon>Dothideomycetes incertae sedis</taxon>
        <taxon>Botryosphaeriales</taxon>
        <taxon>Botryosphaeriaceae</taxon>
        <taxon>Lasiodiplodia</taxon>
    </lineage>
</organism>
<protein>
    <submittedName>
        <fullName evidence="2">Uncharacterized protein</fullName>
    </submittedName>
</protein>
<evidence type="ECO:0000256" key="1">
    <source>
        <dbReference type="SAM" id="MobiDB-lite"/>
    </source>
</evidence>
<comment type="caution">
    <text evidence="2">The sequence shown here is derived from an EMBL/GenBank/DDBJ whole genome shotgun (WGS) entry which is preliminary data.</text>
</comment>
<dbReference type="PANTHER" id="PTHR38790">
    <property type="entry name" value="2EXR DOMAIN-CONTAINING PROTEIN-RELATED"/>
    <property type="match status" value="1"/>
</dbReference>
<proteinExistence type="predicted"/>
<evidence type="ECO:0000313" key="3">
    <source>
        <dbReference type="Proteomes" id="UP001175001"/>
    </source>
</evidence>
<dbReference type="Proteomes" id="UP001175001">
    <property type="component" value="Unassembled WGS sequence"/>
</dbReference>
<reference evidence="2" key="1">
    <citation type="submission" date="2023-06" db="EMBL/GenBank/DDBJ databases">
        <title>Multi-omics analyses reveal the molecular pathogenesis toolkit of Lasiodiplodia hormozganensis, a cross-kingdom pathogen.</title>
        <authorList>
            <person name="Felix C."/>
            <person name="Meneses R."/>
            <person name="Goncalves M.F.M."/>
            <person name="Tilleman L."/>
            <person name="Duarte A.S."/>
            <person name="Jorrin-Novo J.V."/>
            <person name="Van De Peer Y."/>
            <person name="Deforce D."/>
            <person name="Van Nieuwerburgh F."/>
            <person name="Esteves A.C."/>
            <person name="Alves A."/>
        </authorList>
    </citation>
    <scope>NUCLEOTIDE SEQUENCE</scope>
    <source>
        <strain evidence="2">CBS 339.90</strain>
    </source>
</reference>
<sequence>MASSSDGTAVPTNHDSNGAEQTQNRLVVKPSEEEFDYEIWREGSRKTHVKCYSNTGRASNKNESSGMYTRYIKLESPFPFHVLHTRQSLTTGLLTTSRQIYHESVQVLYGANEFEMDAFYELPCIFIQFGNSSRFLRSLRLNEFWDLRNIGKYLEPLVHLQDLSIDMPWRVYKEVQGPAHVADVFFDKAYRWIRGVALVHANETRAASFITVNCDKFCVLRCGGNHSADYKYKCLLTDAFRSELKAAILVRNSLPFPLLKLPRKIQDMIYSHAMVYKPFEDFNDDSVDLVYIYSDESKNPRRALLDWNSAKSKPGYSRYDGFRWSESITPGLLRVNRQIYQESVQILYGKNNFDLECPEAAKEWLDRIGYSHVYLRDVNFSFFPDDRTIFYKLLHVDRLSFYVSLSYGVHGSSADSPEEEAEAFFVLAGHWIESVGSFRGGRAAAIDRVHPCALVPSDEEEQWVSRFRTELKKICG</sequence>
<feature type="region of interest" description="Disordered" evidence="1">
    <location>
        <begin position="1"/>
        <end position="28"/>
    </location>
</feature>
<dbReference type="AlphaFoldDB" id="A0AA39YYL5"/>